<evidence type="ECO:0000256" key="3">
    <source>
        <dbReference type="ARBA" id="ARBA00023134"/>
    </source>
</evidence>
<evidence type="ECO:0000256" key="4">
    <source>
        <dbReference type="HAMAP-Rule" id="MF_00909"/>
    </source>
</evidence>
<dbReference type="PANTHER" id="PTHR30314">
    <property type="entry name" value="CELL DIVISION PROTEIN FTSZ-RELATED"/>
    <property type="match status" value="1"/>
</dbReference>
<protein>
    <recommendedName>
        <fullName evidence="4 5">Cell division protein FtsZ</fullName>
    </recommendedName>
</protein>
<accession>A0ABZ3F8Y5</accession>
<name>A0ABZ3F8Y5_9HELI</name>
<dbReference type="InterPro" id="IPR003008">
    <property type="entry name" value="Tubulin_FtsZ_GTPase"/>
</dbReference>
<evidence type="ECO:0000256" key="1">
    <source>
        <dbReference type="ARBA" id="ARBA00009690"/>
    </source>
</evidence>
<comment type="similarity">
    <text evidence="1 4 6">Belongs to the FtsZ family.</text>
</comment>
<keyword evidence="2 4" id="KW-0547">Nucleotide-binding</keyword>
<keyword evidence="3 4" id="KW-0342">GTP-binding</keyword>
<feature type="binding site" evidence="4">
    <location>
        <begin position="26"/>
        <end position="30"/>
    </location>
    <ligand>
        <name>GTP</name>
        <dbReference type="ChEBI" id="CHEBI:37565"/>
    </ligand>
</feature>
<dbReference type="RefSeq" id="WP_295701200.1">
    <property type="nucleotide sequence ID" value="NZ_CP145316.1"/>
</dbReference>
<dbReference type="NCBIfam" id="TIGR00065">
    <property type="entry name" value="ftsZ"/>
    <property type="match status" value="1"/>
</dbReference>
<evidence type="ECO:0000259" key="7">
    <source>
        <dbReference type="SMART" id="SM00864"/>
    </source>
</evidence>
<dbReference type="PROSITE" id="PS01134">
    <property type="entry name" value="FTSZ_1"/>
    <property type="match status" value="1"/>
</dbReference>
<dbReference type="InterPro" id="IPR008280">
    <property type="entry name" value="Tub_FtsZ_C"/>
</dbReference>
<dbReference type="PANTHER" id="PTHR30314:SF3">
    <property type="entry name" value="MITOCHONDRIAL DIVISION PROTEIN FSZA"/>
    <property type="match status" value="1"/>
</dbReference>
<gene>
    <name evidence="4 9" type="primary">ftsZ</name>
    <name evidence="9" type="ORF">V3I05_02950</name>
</gene>
<keyword evidence="4" id="KW-0963">Cytoplasm</keyword>
<dbReference type="InterPro" id="IPR024757">
    <property type="entry name" value="FtsZ_C"/>
</dbReference>
<comment type="function">
    <text evidence="4 6">Essential cell division protein that forms a contractile ring structure (Z ring) at the future cell division site. The regulation of the ring assembly controls the timing and the location of cell division. One of the functions of the FtsZ ring is to recruit other cell division proteins to the septum to produce a new cell wall between the dividing cells. Binds GTP and shows GTPase activity.</text>
</comment>
<dbReference type="Proteomes" id="UP001434737">
    <property type="component" value="Chromosome"/>
</dbReference>
<dbReference type="SMART" id="SM00864">
    <property type="entry name" value="Tubulin"/>
    <property type="match status" value="1"/>
</dbReference>
<comment type="subunit">
    <text evidence="4">Homodimer. Polymerizes to form a dynamic ring structure in a strictly GTP-dependent manner. Interacts directly with several other division proteins.</text>
</comment>
<feature type="domain" description="Tubulin/FtsZ GTPase" evidence="7">
    <location>
        <begin position="18"/>
        <end position="211"/>
    </location>
</feature>
<feature type="domain" description="Tubulin/FtsZ 2-layer sandwich" evidence="8">
    <location>
        <begin position="215"/>
        <end position="334"/>
    </location>
</feature>
<dbReference type="SUPFAM" id="SSF55307">
    <property type="entry name" value="Tubulin C-terminal domain-like"/>
    <property type="match status" value="1"/>
</dbReference>
<dbReference type="CDD" id="cd02201">
    <property type="entry name" value="FtsZ_type1"/>
    <property type="match status" value="1"/>
</dbReference>
<dbReference type="Pfam" id="PF00091">
    <property type="entry name" value="Tubulin"/>
    <property type="match status" value="1"/>
</dbReference>
<dbReference type="SMART" id="SM00865">
    <property type="entry name" value="Tubulin_C"/>
    <property type="match status" value="1"/>
</dbReference>
<evidence type="ECO:0000256" key="6">
    <source>
        <dbReference type="RuleBase" id="RU000631"/>
    </source>
</evidence>
<feature type="binding site" evidence="4">
    <location>
        <position position="149"/>
    </location>
    <ligand>
        <name>GTP</name>
        <dbReference type="ChEBI" id="CHEBI:37565"/>
    </ligand>
</feature>
<dbReference type="Pfam" id="PF12327">
    <property type="entry name" value="FtsZ_C"/>
    <property type="match status" value="1"/>
</dbReference>
<dbReference type="InterPro" id="IPR045061">
    <property type="entry name" value="FtsZ/CetZ"/>
</dbReference>
<keyword evidence="4 6" id="KW-0717">Septation</keyword>
<feature type="binding site" evidence="4">
    <location>
        <position position="193"/>
    </location>
    <ligand>
        <name>GTP</name>
        <dbReference type="ChEBI" id="CHEBI:37565"/>
    </ligand>
</feature>
<keyword evidence="4 6" id="KW-0131">Cell cycle</keyword>
<feature type="binding site" evidence="4">
    <location>
        <position position="145"/>
    </location>
    <ligand>
        <name>GTP</name>
        <dbReference type="ChEBI" id="CHEBI:37565"/>
    </ligand>
</feature>
<evidence type="ECO:0000256" key="2">
    <source>
        <dbReference type="ARBA" id="ARBA00022741"/>
    </source>
</evidence>
<evidence type="ECO:0000313" key="10">
    <source>
        <dbReference type="Proteomes" id="UP001434737"/>
    </source>
</evidence>
<dbReference type="EMBL" id="CP145316">
    <property type="protein sequence ID" value="XAM18655.1"/>
    <property type="molecule type" value="Genomic_DNA"/>
</dbReference>
<keyword evidence="4 6" id="KW-0132">Cell division</keyword>
<dbReference type="InterPro" id="IPR020805">
    <property type="entry name" value="Cell_div_FtsZ_CS"/>
</dbReference>
<dbReference type="SUPFAM" id="SSF52490">
    <property type="entry name" value="Tubulin nucleotide-binding domain-like"/>
    <property type="match status" value="1"/>
</dbReference>
<dbReference type="PROSITE" id="PS01135">
    <property type="entry name" value="FTSZ_2"/>
    <property type="match status" value="1"/>
</dbReference>
<feature type="binding site" evidence="4">
    <location>
        <begin position="114"/>
        <end position="116"/>
    </location>
    <ligand>
        <name>GTP</name>
        <dbReference type="ChEBI" id="CHEBI:37565"/>
    </ligand>
</feature>
<evidence type="ECO:0000256" key="5">
    <source>
        <dbReference type="NCBIfam" id="TIGR00065"/>
    </source>
</evidence>
<dbReference type="InterPro" id="IPR000158">
    <property type="entry name" value="Cell_div_FtsZ"/>
</dbReference>
<dbReference type="GO" id="GO:0051301">
    <property type="term" value="P:cell division"/>
    <property type="evidence" value="ECO:0007669"/>
    <property type="project" value="UniProtKB-KW"/>
</dbReference>
<dbReference type="Gene3D" id="3.40.50.1440">
    <property type="entry name" value="Tubulin/FtsZ, GTPase domain"/>
    <property type="match status" value="1"/>
</dbReference>
<reference evidence="9 10" key="1">
    <citation type="submission" date="2024-02" db="EMBL/GenBank/DDBJ databases">
        <title>Genome and pathogenicity analysis of Helicobacter mastomyrinus isolated from mice.</title>
        <authorList>
            <person name="Zhu L."/>
        </authorList>
    </citation>
    <scope>NUCLEOTIDE SEQUENCE [LARGE SCALE GENOMIC DNA]</scope>
    <source>
        <strain evidence="9 10">Hm-17</strain>
    </source>
</reference>
<dbReference type="InterPro" id="IPR037103">
    <property type="entry name" value="Tubulin/FtsZ-like_C"/>
</dbReference>
<dbReference type="PRINTS" id="PR00423">
    <property type="entry name" value="CELLDVISFTSZ"/>
</dbReference>
<evidence type="ECO:0000313" key="9">
    <source>
        <dbReference type="EMBL" id="XAM18655.1"/>
    </source>
</evidence>
<sequence length="389" mass="41395">MENVIDIQEVQPQPQGALVTTIGVGGGGSNMINYLMQVNPHKSVKLIAANTDVQALYKTNADIKIKLGEKLTRGLGAGAQPEIGEKAALETYEEIKAALSGSDIVFISAGLGGGTGTGAAPVVAKAAKEIGALTVSVVTKPFKYEGGRRTKLAEEGLQNLKAESDCIVVIPNERVLSIIPKNYSRTETFNMINDVLARAVTGMSNVVLNCGEGDMNVDFADVQTVMSYRGLALMGIGEATGADAASEAMRLAIQSPLLDNISIDGAKGVLVSFEAHPDYPMNALNDAMEIVHSLVDEDANVVMGTYTRNDVSADYVKVTVIATGFEKEIVTSANDTDMSNVQNPSAQAQDKGIQELNEHFRVVSQSFKEEHGLFENELDVPAYLRAARD</sequence>
<dbReference type="InterPro" id="IPR036525">
    <property type="entry name" value="Tubulin/FtsZ_GTPase_sf"/>
</dbReference>
<dbReference type="HAMAP" id="MF_00909">
    <property type="entry name" value="FtsZ"/>
    <property type="match status" value="1"/>
</dbReference>
<organism evidence="9 10">
    <name type="scientific">Helicobacter mastomyrinus</name>
    <dbReference type="NCBI Taxonomy" id="287948"/>
    <lineage>
        <taxon>Bacteria</taxon>
        <taxon>Pseudomonadati</taxon>
        <taxon>Campylobacterota</taxon>
        <taxon>Epsilonproteobacteria</taxon>
        <taxon>Campylobacterales</taxon>
        <taxon>Helicobacteraceae</taxon>
        <taxon>Helicobacter</taxon>
    </lineage>
</organism>
<comment type="subcellular location">
    <subcellularLocation>
        <location evidence="4">Cytoplasm</location>
    </subcellularLocation>
    <text evidence="4">Assembles at midcell at the inner surface of the cytoplasmic membrane.</text>
</comment>
<evidence type="ECO:0000259" key="8">
    <source>
        <dbReference type="SMART" id="SM00865"/>
    </source>
</evidence>
<proteinExistence type="inferred from homology"/>
<dbReference type="InterPro" id="IPR018316">
    <property type="entry name" value="Tubulin/FtsZ_2-layer-sand-dom"/>
</dbReference>
<dbReference type="Gene3D" id="3.30.1330.20">
    <property type="entry name" value="Tubulin/FtsZ, C-terminal domain"/>
    <property type="match status" value="1"/>
</dbReference>
<keyword evidence="10" id="KW-1185">Reference proteome</keyword>